<evidence type="ECO:0000313" key="2">
    <source>
        <dbReference type="EMBL" id="BDY14022.1"/>
    </source>
</evidence>
<gene>
    <name evidence="2" type="ORF">HCR_23350</name>
</gene>
<dbReference type="PANTHER" id="PTHR32182">
    <property type="entry name" value="DNA REPLICATION AND REPAIR PROTEIN RECF"/>
    <property type="match status" value="1"/>
</dbReference>
<protein>
    <recommendedName>
        <fullName evidence="1">ATPase AAA-type core domain-containing protein</fullName>
    </recommendedName>
</protein>
<dbReference type="Proteomes" id="UP001321445">
    <property type="component" value="Plasmid pISO32_1"/>
</dbReference>
<feature type="domain" description="ATPase AAA-type core" evidence="1">
    <location>
        <begin position="39"/>
        <end position="130"/>
    </location>
</feature>
<evidence type="ECO:0000313" key="3">
    <source>
        <dbReference type="Proteomes" id="UP001321445"/>
    </source>
</evidence>
<reference evidence="2 3" key="1">
    <citation type="submission" date="2023-03" db="EMBL/GenBank/DDBJ databases">
        <title>Description of Hydrogenimonas sp. ISO32.</title>
        <authorList>
            <person name="Mino S."/>
            <person name="Fukazawa S."/>
            <person name="Sawabe T."/>
        </authorList>
    </citation>
    <scope>NUCLEOTIDE SEQUENCE [LARGE SCALE GENOMIC DNA]</scope>
    <source>
        <strain evidence="2 3">ISO32</strain>
        <plasmid evidence="2 3">pISO32_1</plasmid>
    </source>
</reference>
<organism evidence="2 3">
    <name type="scientific">Hydrogenimonas cancrithermarum</name>
    <dbReference type="NCBI Taxonomy" id="2993563"/>
    <lineage>
        <taxon>Bacteria</taxon>
        <taxon>Pseudomonadati</taxon>
        <taxon>Campylobacterota</taxon>
        <taxon>Epsilonproteobacteria</taxon>
        <taxon>Campylobacterales</taxon>
        <taxon>Hydrogenimonadaceae</taxon>
        <taxon>Hydrogenimonas</taxon>
    </lineage>
</organism>
<geneLocation type="plasmid" evidence="2 3">
    <name>pISO32_1</name>
</geneLocation>
<evidence type="ECO:0000259" key="1">
    <source>
        <dbReference type="Pfam" id="PF13304"/>
    </source>
</evidence>
<dbReference type="PANTHER" id="PTHR32182:SF22">
    <property type="entry name" value="ATP-DEPENDENT ENDONUCLEASE, OLD FAMILY-RELATED"/>
    <property type="match status" value="1"/>
</dbReference>
<accession>A0ABM8FNP8</accession>
<dbReference type="InterPro" id="IPR027417">
    <property type="entry name" value="P-loop_NTPase"/>
</dbReference>
<dbReference type="EMBL" id="AP027371">
    <property type="protein sequence ID" value="BDY14022.1"/>
    <property type="molecule type" value="Genomic_DNA"/>
</dbReference>
<name>A0ABM8FNP8_9BACT</name>
<dbReference type="Pfam" id="PF13304">
    <property type="entry name" value="AAA_21"/>
    <property type="match status" value="1"/>
</dbReference>
<dbReference type="SUPFAM" id="SSF52540">
    <property type="entry name" value="P-loop containing nucleoside triphosphate hydrolases"/>
    <property type="match status" value="1"/>
</dbReference>
<keyword evidence="2" id="KW-0614">Plasmid</keyword>
<sequence>MGDVGLGGEKLSAFISELPLEKRNELLNEIKKFFPKVFSIETRSIKGGWKELAMYENFDANKLKIESRHLSDGFLRILAILSQLLTTESVLLFDEIEDGVNQELVKLLMQFIVNSPHQTIIATHSPLILNYLEDEMAKRSILFVYRCLDGSVRVINFFDAVMKFQKLSKQEMELFGPGEWMQSVDLVELSKLLATQE</sequence>
<dbReference type="InterPro" id="IPR003959">
    <property type="entry name" value="ATPase_AAA_core"/>
</dbReference>
<keyword evidence="3" id="KW-1185">Reference proteome</keyword>
<dbReference type="Gene3D" id="3.40.50.300">
    <property type="entry name" value="P-loop containing nucleotide triphosphate hydrolases"/>
    <property type="match status" value="1"/>
</dbReference>
<proteinExistence type="predicted"/>